<gene>
    <name evidence="2" type="ORF">GNP95_02390</name>
</gene>
<accession>A0A7X3CM68</accession>
<protein>
    <submittedName>
        <fullName evidence="2">Uncharacterized protein</fullName>
    </submittedName>
</protein>
<evidence type="ECO:0000313" key="3">
    <source>
        <dbReference type="Proteomes" id="UP000447876"/>
    </source>
</evidence>
<proteinExistence type="predicted"/>
<dbReference type="OrthoDB" id="2655795at2"/>
<dbReference type="AlphaFoldDB" id="A0A7X3CM68"/>
<name>A0A7X3CM68_9BACL</name>
<sequence>MDNNNNDHEQLGYLFNVEILVKSKSNAVALQSLLQILNSGEEIIDYRINSGIELGEIIESLLAAKKQSFISKTYKRLGTNTPDKQDAAGNKSSGQQPDKAKPAEKSKTADKPKIAPTVKDSFAAVALSGDFGDWIQKYISENRLVRILVNRNGERMSIPCRILNFQSENYAINVYHVDEKQVYTFMLSEVIDFMET</sequence>
<dbReference type="Proteomes" id="UP000447876">
    <property type="component" value="Unassembled WGS sequence"/>
</dbReference>
<evidence type="ECO:0000313" key="2">
    <source>
        <dbReference type="EMBL" id="MUG43857.1"/>
    </source>
</evidence>
<evidence type="ECO:0000256" key="1">
    <source>
        <dbReference type="SAM" id="MobiDB-lite"/>
    </source>
</evidence>
<reference evidence="2 3" key="1">
    <citation type="submission" date="2019-11" db="EMBL/GenBank/DDBJ databases">
        <title>Draft genome sequences of five Paenibacillus species of dairy origin.</title>
        <authorList>
            <person name="Olajide A.M."/>
            <person name="Chen S."/>
            <person name="Lapointe G."/>
        </authorList>
    </citation>
    <scope>NUCLEOTIDE SEQUENCE [LARGE SCALE GENOMIC DNA]</scope>
    <source>
        <strain evidence="2 3">12CR55</strain>
    </source>
</reference>
<comment type="caution">
    <text evidence="2">The sequence shown here is derived from an EMBL/GenBank/DDBJ whole genome shotgun (WGS) entry which is preliminary data.</text>
</comment>
<dbReference type="EMBL" id="WNZW01000001">
    <property type="protein sequence ID" value="MUG43857.1"/>
    <property type="molecule type" value="Genomic_DNA"/>
</dbReference>
<feature type="compositionally biased region" description="Basic and acidic residues" evidence="1">
    <location>
        <begin position="98"/>
        <end position="112"/>
    </location>
</feature>
<organism evidence="2 3">
    <name type="scientific">Paenibacillus woosongensis</name>
    <dbReference type="NCBI Taxonomy" id="307580"/>
    <lineage>
        <taxon>Bacteria</taxon>
        <taxon>Bacillati</taxon>
        <taxon>Bacillota</taxon>
        <taxon>Bacilli</taxon>
        <taxon>Bacillales</taxon>
        <taxon>Paenibacillaceae</taxon>
        <taxon>Paenibacillus</taxon>
    </lineage>
</organism>
<dbReference type="RefSeq" id="WP_155609303.1">
    <property type="nucleotide sequence ID" value="NZ_WNZW01000001.1"/>
</dbReference>
<feature type="region of interest" description="Disordered" evidence="1">
    <location>
        <begin position="80"/>
        <end position="112"/>
    </location>
</feature>